<keyword evidence="6" id="KW-0472">Membrane</keyword>
<keyword evidence="10" id="KW-1185">Reference proteome</keyword>
<dbReference type="Pfam" id="PF25917">
    <property type="entry name" value="BSH_RND"/>
    <property type="match status" value="1"/>
</dbReference>
<keyword evidence="3 4" id="KW-0175">Coiled coil</keyword>
<dbReference type="InterPro" id="IPR050465">
    <property type="entry name" value="UPF0194_transport"/>
</dbReference>
<dbReference type="Gene3D" id="1.10.287.470">
    <property type="entry name" value="Helix hairpin bin"/>
    <property type="match status" value="1"/>
</dbReference>
<dbReference type="PANTHER" id="PTHR32347:SF14">
    <property type="entry name" value="EFFLUX SYSTEM COMPONENT YKNX-RELATED"/>
    <property type="match status" value="1"/>
</dbReference>
<gene>
    <name evidence="9" type="ORF">ACFQ1E_03315</name>
</gene>
<feature type="compositionally biased region" description="Low complexity" evidence="5">
    <location>
        <begin position="355"/>
        <end position="369"/>
    </location>
</feature>
<dbReference type="Gene3D" id="2.40.420.20">
    <property type="match status" value="1"/>
</dbReference>
<dbReference type="PANTHER" id="PTHR32347">
    <property type="entry name" value="EFFLUX SYSTEM COMPONENT YKNX-RELATED"/>
    <property type="match status" value="1"/>
</dbReference>
<dbReference type="Proteomes" id="UP001596977">
    <property type="component" value="Unassembled WGS sequence"/>
</dbReference>
<feature type="compositionally biased region" description="Gly residues" evidence="5">
    <location>
        <begin position="465"/>
        <end position="474"/>
    </location>
</feature>
<evidence type="ECO:0000256" key="5">
    <source>
        <dbReference type="SAM" id="MobiDB-lite"/>
    </source>
</evidence>
<reference evidence="10" key="1">
    <citation type="journal article" date="2019" name="Int. J. Syst. Evol. Microbiol.">
        <title>The Global Catalogue of Microorganisms (GCM) 10K type strain sequencing project: providing services to taxonomists for standard genome sequencing and annotation.</title>
        <authorList>
            <consortium name="The Broad Institute Genomics Platform"/>
            <consortium name="The Broad Institute Genome Sequencing Center for Infectious Disease"/>
            <person name="Wu L."/>
            <person name="Ma J."/>
        </authorList>
    </citation>
    <scope>NUCLEOTIDE SEQUENCE [LARGE SCALE GENOMIC DNA]</scope>
    <source>
        <strain evidence="10">CCUG 62982</strain>
    </source>
</reference>
<evidence type="ECO:0000259" key="7">
    <source>
        <dbReference type="Pfam" id="PF25917"/>
    </source>
</evidence>
<feature type="transmembrane region" description="Helical" evidence="6">
    <location>
        <begin position="24"/>
        <end position="45"/>
    </location>
</feature>
<comment type="subcellular location">
    <subcellularLocation>
        <location evidence="1">Cell envelope</location>
    </subcellularLocation>
</comment>
<feature type="domain" description="YknX-like beta-barrel" evidence="8">
    <location>
        <begin position="245"/>
        <end position="331"/>
    </location>
</feature>
<dbReference type="InterPro" id="IPR006143">
    <property type="entry name" value="RND_pump_MFP"/>
</dbReference>
<evidence type="ECO:0000256" key="2">
    <source>
        <dbReference type="ARBA" id="ARBA00009477"/>
    </source>
</evidence>
<feature type="compositionally biased region" description="Low complexity" evidence="5">
    <location>
        <begin position="440"/>
        <end position="464"/>
    </location>
</feature>
<dbReference type="RefSeq" id="WP_264942393.1">
    <property type="nucleotide sequence ID" value="NZ_JAPDRA010000001.1"/>
</dbReference>
<dbReference type="InterPro" id="IPR058636">
    <property type="entry name" value="Beta-barrel_YknX"/>
</dbReference>
<proteinExistence type="inferred from homology"/>
<dbReference type="InterPro" id="IPR058625">
    <property type="entry name" value="MdtA-like_BSH"/>
</dbReference>
<protein>
    <submittedName>
        <fullName evidence="9">Efflux RND transporter periplasmic adaptor subunit</fullName>
    </submittedName>
</protein>
<feature type="region of interest" description="Disordered" evidence="5">
    <location>
        <begin position="439"/>
        <end position="474"/>
    </location>
</feature>
<evidence type="ECO:0000256" key="4">
    <source>
        <dbReference type="SAM" id="Coils"/>
    </source>
</evidence>
<feature type="domain" description="Multidrug resistance protein MdtA-like barrel-sandwich hybrid" evidence="7">
    <location>
        <begin position="77"/>
        <end position="233"/>
    </location>
</feature>
<sequence>MATDTTTDLSAFLGAKQHPRWRRWAMWGAIGVGALLLVLLASRWMGGGSEVRYATATAEQGNLSVTVSATGKLAPTNQVEVGSELSGLVTKVLVDVNDRVTKGQPLAELDVSRLDDAITQSRATLAANQASVALAQATLAQDRAQLARLQEVSRLSGGRVPSKTEMEQAEAAVARDMANVRAAQANVVSARAALSSNETQRYKAVIRSPVNGVVLARQVDEGQTVAASFNTPTLFVIAEDLGEMKLEVAVDEADVADVKEGQSASFTVDAFPGRSFPATITRVDVGSNLSATSSSSSTTSSSASVVSYGTTLSVANGDMLLRPGMTATATIVTQARQNVLTVPNAALRFTPASDTAAASSGNSSGIAGALVPGPRRRSSTGTGQGGDSTAPGSRHTVYILGADGTPQPVAVVIGITNGTLTEVTGGELKPGMKVITGQLASATSASSSSGSSSSGSGSSGTKAKSGGGGGSRAQ</sequence>
<dbReference type="SUPFAM" id="SSF111369">
    <property type="entry name" value="HlyD-like secretion proteins"/>
    <property type="match status" value="1"/>
</dbReference>
<dbReference type="Gene3D" id="2.40.50.100">
    <property type="match status" value="1"/>
</dbReference>
<organism evidence="9 10">
    <name type="scientific">Sphingomonas canadensis</name>
    <dbReference type="NCBI Taxonomy" id="1219257"/>
    <lineage>
        <taxon>Bacteria</taxon>
        <taxon>Pseudomonadati</taxon>
        <taxon>Pseudomonadota</taxon>
        <taxon>Alphaproteobacteria</taxon>
        <taxon>Sphingomonadales</taxon>
        <taxon>Sphingomonadaceae</taxon>
        <taxon>Sphingomonas</taxon>
    </lineage>
</organism>
<evidence type="ECO:0000259" key="8">
    <source>
        <dbReference type="Pfam" id="PF25990"/>
    </source>
</evidence>
<evidence type="ECO:0000313" key="9">
    <source>
        <dbReference type="EMBL" id="MFD0945363.1"/>
    </source>
</evidence>
<keyword evidence="6" id="KW-0812">Transmembrane</keyword>
<comment type="similarity">
    <text evidence="2">Belongs to the membrane fusion protein (MFP) (TC 8.A.1) family.</text>
</comment>
<evidence type="ECO:0000256" key="3">
    <source>
        <dbReference type="ARBA" id="ARBA00023054"/>
    </source>
</evidence>
<dbReference type="NCBIfam" id="TIGR01730">
    <property type="entry name" value="RND_mfp"/>
    <property type="match status" value="1"/>
</dbReference>
<evidence type="ECO:0000256" key="6">
    <source>
        <dbReference type="SAM" id="Phobius"/>
    </source>
</evidence>
<dbReference type="Gene3D" id="2.40.30.170">
    <property type="match status" value="1"/>
</dbReference>
<comment type="caution">
    <text evidence="9">The sequence shown here is derived from an EMBL/GenBank/DDBJ whole genome shotgun (WGS) entry which is preliminary data.</text>
</comment>
<feature type="region of interest" description="Disordered" evidence="5">
    <location>
        <begin position="355"/>
        <end position="400"/>
    </location>
</feature>
<evidence type="ECO:0000256" key="1">
    <source>
        <dbReference type="ARBA" id="ARBA00004196"/>
    </source>
</evidence>
<dbReference type="Pfam" id="PF25990">
    <property type="entry name" value="Beta-barrel_YknX"/>
    <property type="match status" value="1"/>
</dbReference>
<keyword evidence="6" id="KW-1133">Transmembrane helix</keyword>
<name>A0ABW3H5C7_9SPHN</name>
<evidence type="ECO:0000313" key="10">
    <source>
        <dbReference type="Proteomes" id="UP001596977"/>
    </source>
</evidence>
<accession>A0ABW3H5C7</accession>
<dbReference type="EMBL" id="JBHTJG010000001">
    <property type="protein sequence ID" value="MFD0945363.1"/>
    <property type="molecule type" value="Genomic_DNA"/>
</dbReference>
<feature type="coiled-coil region" evidence="4">
    <location>
        <begin position="132"/>
        <end position="186"/>
    </location>
</feature>